<dbReference type="CDD" id="cd05474">
    <property type="entry name" value="SAP_like"/>
    <property type="match status" value="1"/>
</dbReference>
<dbReference type="InterPro" id="IPR033121">
    <property type="entry name" value="PEPTIDASE_A1"/>
</dbReference>
<comment type="similarity">
    <text evidence="1 7">Belongs to the peptidase A1 family.</text>
</comment>
<dbReference type="InterPro" id="IPR001969">
    <property type="entry name" value="Aspartic_peptidase_AS"/>
</dbReference>
<organism evidence="10 11">
    <name type="scientific">Conoideocrella luteorostrata</name>
    <dbReference type="NCBI Taxonomy" id="1105319"/>
    <lineage>
        <taxon>Eukaryota</taxon>
        <taxon>Fungi</taxon>
        <taxon>Dikarya</taxon>
        <taxon>Ascomycota</taxon>
        <taxon>Pezizomycotina</taxon>
        <taxon>Sordariomycetes</taxon>
        <taxon>Hypocreomycetidae</taxon>
        <taxon>Hypocreales</taxon>
        <taxon>Clavicipitaceae</taxon>
        <taxon>Conoideocrella</taxon>
    </lineage>
</organism>
<dbReference type="AlphaFoldDB" id="A0AAJ0CWK4"/>
<evidence type="ECO:0000256" key="3">
    <source>
        <dbReference type="ARBA" id="ARBA00022729"/>
    </source>
</evidence>
<dbReference type="EMBL" id="JASWJB010000038">
    <property type="protein sequence ID" value="KAK2608424.1"/>
    <property type="molecule type" value="Genomic_DNA"/>
</dbReference>
<dbReference type="InterPro" id="IPR021109">
    <property type="entry name" value="Peptidase_aspartic_dom_sf"/>
</dbReference>
<feature type="chain" id="PRO_5042496055" description="Peptidase A1 domain-containing protein" evidence="8">
    <location>
        <begin position="20"/>
        <end position="472"/>
    </location>
</feature>
<evidence type="ECO:0000256" key="6">
    <source>
        <dbReference type="PIRSR" id="PIRSR601461-1"/>
    </source>
</evidence>
<reference evidence="10" key="1">
    <citation type="submission" date="2023-06" db="EMBL/GenBank/DDBJ databases">
        <title>Conoideocrella luteorostrata (Hypocreales: Clavicipitaceae), a potential biocontrol fungus for elongate hemlock scale in United States Christmas tree production areas.</title>
        <authorList>
            <person name="Barrett H."/>
            <person name="Lovett B."/>
            <person name="Macias A.M."/>
            <person name="Stajich J.E."/>
            <person name="Kasson M.T."/>
        </authorList>
    </citation>
    <scope>NUCLEOTIDE SEQUENCE</scope>
    <source>
        <strain evidence="10">ARSEF 14590</strain>
    </source>
</reference>
<sequence length="472" mass="50010">MPSVYDVALLLGAAATASAGTVSIDFQKRSPVHEHYQAVARSLSGRATPAGAIELLAANNITGGGYYADLSIGTPGQKLSFQLDTGSSDTWMNAADTSFCSDEDAQVKMGFCTAKFDPTKSSTYKSVSKRGFNITYLDTRRILGDYFNDTVSIDGKTVTNQQLGLALTSVRPTGIMGLGFSNNVAAKVKYPTIIDNMVSQGVIEHPSFSLYLNDVDARNGTILFGGIDKAKYTGKLATLPMTTTPQAQSTNITSYAVSLKSLSATSLSLPSVEDMSVAIFDSGSTVTLVPDAFATSLQTKFGVVSLEYGSTSTPPLIDCAYGGDKGKDTTIDFQFDGVTVKVPMKEMVVNVFPKEIQDQLPSQLQSWQGVCLFGLASTKTYGVKSNKFFLLGDTFLRSSYVVYDMLNKQIGLAQSQPNATKSDVVAIAKDAKTLPDATGTADKSPSSPAGHVTPSFVAATILMAVAVMFSSI</sequence>
<evidence type="ECO:0000256" key="2">
    <source>
        <dbReference type="ARBA" id="ARBA00022670"/>
    </source>
</evidence>
<keyword evidence="4 7" id="KW-0064">Aspartyl protease</keyword>
<dbReference type="PROSITE" id="PS00141">
    <property type="entry name" value="ASP_PROTEASE"/>
    <property type="match status" value="1"/>
</dbReference>
<evidence type="ECO:0000313" key="10">
    <source>
        <dbReference type="EMBL" id="KAK2608424.1"/>
    </source>
</evidence>
<feature type="domain" description="Peptidase A1" evidence="9">
    <location>
        <begin position="66"/>
        <end position="413"/>
    </location>
</feature>
<feature type="active site" evidence="6">
    <location>
        <position position="84"/>
    </location>
</feature>
<dbReference type="GO" id="GO:0006508">
    <property type="term" value="P:proteolysis"/>
    <property type="evidence" value="ECO:0007669"/>
    <property type="project" value="UniProtKB-KW"/>
</dbReference>
<dbReference type="Pfam" id="PF00026">
    <property type="entry name" value="Asp"/>
    <property type="match status" value="1"/>
</dbReference>
<dbReference type="InterPro" id="IPR001461">
    <property type="entry name" value="Aspartic_peptidase_A1"/>
</dbReference>
<dbReference type="Proteomes" id="UP001251528">
    <property type="component" value="Unassembled WGS sequence"/>
</dbReference>
<evidence type="ECO:0000256" key="8">
    <source>
        <dbReference type="SAM" id="SignalP"/>
    </source>
</evidence>
<evidence type="ECO:0000256" key="5">
    <source>
        <dbReference type="ARBA" id="ARBA00022801"/>
    </source>
</evidence>
<keyword evidence="2 7" id="KW-0645">Protease</keyword>
<name>A0AAJ0CWK4_9HYPO</name>
<feature type="signal peptide" evidence="8">
    <location>
        <begin position="1"/>
        <end position="19"/>
    </location>
</feature>
<dbReference type="SUPFAM" id="SSF50630">
    <property type="entry name" value="Acid proteases"/>
    <property type="match status" value="1"/>
</dbReference>
<keyword evidence="5 7" id="KW-0378">Hydrolase</keyword>
<evidence type="ECO:0000256" key="4">
    <source>
        <dbReference type="ARBA" id="ARBA00022750"/>
    </source>
</evidence>
<evidence type="ECO:0000259" key="9">
    <source>
        <dbReference type="PROSITE" id="PS51767"/>
    </source>
</evidence>
<keyword evidence="3 8" id="KW-0732">Signal</keyword>
<accession>A0AAJ0CWK4</accession>
<dbReference type="Gene3D" id="2.40.70.10">
    <property type="entry name" value="Acid Proteases"/>
    <property type="match status" value="2"/>
</dbReference>
<proteinExistence type="inferred from homology"/>
<protein>
    <recommendedName>
        <fullName evidence="9">Peptidase A1 domain-containing protein</fullName>
    </recommendedName>
</protein>
<gene>
    <name evidence="10" type="ORF">QQS21_002991</name>
</gene>
<dbReference type="PROSITE" id="PS51767">
    <property type="entry name" value="PEPTIDASE_A1"/>
    <property type="match status" value="1"/>
</dbReference>
<feature type="active site" evidence="6">
    <location>
        <position position="281"/>
    </location>
</feature>
<dbReference type="InterPro" id="IPR033876">
    <property type="entry name" value="SAP-like"/>
</dbReference>
<evidence type="ECO:0000256" key="1">
    <source>
        <dbReference type="ARBA" id="ARBA00007447"/>
    </source>
</evidence>
<keyword evidence="11" id="KW-1185">Reference proteome</keyword>
<dbReference type="PANTHER" id="PTHR47966">
    <property type="entry name" value="BETA-SITE APP-CLEAVING ENZYME, ISOFORM A-RELATED"/>
    <property type="match status" value="1"/>
</dbReference>
<comment type="caution">
    <text evidence="10">The sequence shown here is derived from an EMBL/GenBank/DDBJ whole genome shotgun (WGS) entry which is preliminary data.</text>
</comment>
<dbReference type="PRINTS" id="PR00792">
    <property type="entry name" value="PEPSIN"/>
</dbReference>
<evidence type="ECO:0000313" key="11">
    <source>
        <dbReference type="Proteomes" id="UP001251528"/>
    </source>
</evidence>
<dbReference type="PANTHER" id="PTHR47966:SF65">
    <property type="entry name" value="ASPARTIC-TYPE ENDOPEPTIDASE"/>
    <property type="match status" value="1"/>
</dbReference>
<dbReference type="GO" id="GO:0004190">
    <property type="term" value="F:aspartic-type endopeptidase activity"/>
    <property type="evidence" value="ECO:0007669"/>
    <property type="project" value="UniProtKB-KW"/>
</dbReference>
<evidence type="ECO:0000256" key="7">
    <source>
        <dbReference type="RuleBase" id="RU000454"/>
    </source>
</evidence>